<dbReference type="AlphaFoldDB" id="A0A563EGY1"/>
<evidence type="ECO:0000313" key="2">
    <source>
        <dbReference type="EMBL" id="TWP45460.1"/>
    </source>
</evidence>
<evidence type="ECO:0000313" key="3">
    <source>
        <dbReference type="Proteomes" id="UP000316639"/>
    </source>
</evidence>
<comment type="caution">
    <text evidence="2">The sequence shown here is derived from an EMBL/GenBank/DDBJ whole genome shotgun (WGS) entry which is preliminary data.</text>
</comment>
<gene>
    <name evidence="2" type="ORF">FKR81_39235</name>
</gene>
<proteinExistence type="predicted"/>
<dbReference type="EMBL" id="VOBR01000041">
    <property type="protein sequence ID" value="TWP45460.1"/>
    <property type="molecule type" value="Genomic_DNA"/>
</dbReference>
<accession>A0A563EGY1</accession>
<dbReference type="Proteomes" id="UP000316639">
    <property type="component" value="Unassembled WGS sequence"/>
</dbReference>
<dbReference type="OrthoDB" id="5240345at2"/>
<keyword evidence="3" id="KW-1185">Reference proteome</keyword>
<dbReference type="RefSeq" id="WP_146359945.1">
    <property type="nucleotide sequence ID" value="NZ_VOBR01000041.1"/>
</dbReference>
<evidence type="ECO:0000256" key="1">
    <source>
        <dbReference type="SAM" id="MobiDB-lite"/>
    </source>
</evidence>
<sequence>MGRKLLDGPLPTKENPPGSLLIHNEEAMRSKTCADQGKLVLSSLKGSHQGESWRCAIFSVVGCRLGSCC</sequence>
<reference evidence="2 3" key="1">
    <citation type="submission" date="2019-07" db="EMBL/GenBank/DDBJ databases">
        <title>Lentzea xizangensis sp. nov., isolated from Qinghai-Tibetan Plateau Soils.</title>
        <authorList>
            <person name="Huang J."/>
        </authorList>
    </citation>
    <scope>NUCLEOTIDE SEQUENCE [LARGE SCALE GENOMIC DNA]</scope>
    <source>
        <strain evidence="2 3">FXJ1.1311</strain>
    </source>
</reference>
<feature type="region of interest" description="Disordered" evidence="1">
    <location>
        <begin position="1"/>
        <end position="20"/>
    </location>
</feature>
<name>A0A563EGY1_9PSEU</name>
<protein>
    <submittedName>
        <fullName evidence="2">Uncharacterized protein</fullName>
    </submittedName>
</protein>
<organism evidence="2 3">
    <name type="scientific">Lentzea tibetensis</name>
    <dbReference type="NCBI Taxonomy" id="2591470"/>
    <lineage>
        <taxon>Bacteria</taxon>
        <taxon>Bacillati</taxon>
        <taxon>Actinomycetota</taxon>
        <taxon>Actinomycetes</taxon>
        <taxon>Pseudonocardiales</taxon>
        <taxon>Pseudonocardiaceae</taxon>
        <taxon>Lentzea</taxon>
    </lineage>
</organism>